<evidence type="ECO:0000313" key="4">
    <source>
        <dbReference type="Proteomes" id="UP000302218"/>
    </source>
</evidence>
<accession>A0A4V1FXN4</accession>
<dbReference type="AlphaFoldDB" id="A0A4V1FXN4"/>
<keyword evidence="1" id="KW-0175">Coiled coil</keyword>
<keyword evidence="2" id="KW-0812">Transmembrane</keyword>
<gene>
    <name evidence="3" type="ORF">FEJ81_01225</name>
</gene>
<proteinExistence type="predicted"/>
<dbReference type="EMBL" id="CP040330">
    <property type="protein sequence ID" value="QCS41035.1"/>
    <property type="molecule type" value="Genomic_DNA"/>
</dbReference>
<keyword evidence="2" id="KW-1133">Transmembrane helix</keyword>
<dbReference type="Proteomes" id="UP000302218">
    <property type="component" value="Chromosome"/>
</dbReference>
<evidence type="ECO:0000313" key="3">
    <source>
        <dbReference type="EMBL" id="QCS41035.1"/>
    </source>
</evidence>
<name>A0A4V1FXN4_9EURY</name>
<evidence type="ECO:0000256" key="1">
    <source>
        <dbReference type="SAM" id="Coils"/>
    </source>
</evidence>
<evidence type="ECO:0000256" key="2">
    <source>
        <dbReference type="SAM" id="Phobius"/>
    </source>
</evidence>
<dbReference type="GeneID" id="40263850"/>
<dbReference type="OrthoDB" id="331633at2157"/>
<dbReference type="RefSeq" id="WP_138243557.1">
    <property type="nucleotide sequence ID" value="NZ_CP040330.1"/>
</dbReference>
<protein>
    <submittedName>
        <fullName evidence="3">Uncharacterized protein</fullName>
    </submittedName>
</protein>
<sequence length="339" mass="35683">MTIRMRRFLLFAVVVCAILAVGTGTAGATVTDVDCPGTDSTVVGNVDGEWVDGDERLYEGSTFDVAYCTDGSKYKGDWLTDDGADGFEIRNEPSSTNEGVYTVAITGDAGMRVEFDEYVTLNDVESGLVVTVPGEPTGEAALADLEDERVEEYLEARRSLANATAALNETTAALEEGDADFAAAEEDLDELDETYETMNERADALSNYLLAEAEAGNESGAIGALAAVQADASEQRNETNTALERYQTAVETERAEAQSTVRMATLGSLAAGLVIGVAAGAAVPLIAARRVEETMKLSRNVSYDRKTALVPILVGLVLAVAGGALLVTLGGAELLEVIR</sequence>
<feature type="transmembrane region" description="Helical" evidence="2">
    <location>
        <begin position="266"/>
        <end position="287"/>
    </location>
</feature>
<keyword evidence="2" id="KW-0472">Membrane</keyword>
<feature type="transmembrane region" description="Helical" evidence="2">
    <location>
        <begin position="308"/>
        <end position="329"/>
    </location>
</feature>
<feature type="coiled-coil region" evidence="1">
    <location>
        <begin position="174"/>
        <end position="208"/>
    </location>
</feature>
<organism evidence="3 4">
    <name type="scientific">Natrinema versiforme</name>
    <dbReference type="NCBI Taxonomy" id="88724"/>
    <lineage>
        <taxon>Archaea</taxon>
        <taxon>Methanobacteriati</taxon>
        <taxon>Methanobacteriota</taxon>
        <taxon>Stenosarchaea group</taxon>
        <taxon>Halobacteria</taxon>
        <taxon>Halobacteriales</taxon>
        <taxon>Natrialbaceae</taxon>
        <taxon>Natrinema</taxon>
    </lineage>
</organism>
<dbReference type="KEGG" id="nvr:FEJ81_01225"/>
<reference evidence="4" key="1">
    <citation type="submission" date="2019-05" db="EMBL/GenBank/DDBJ databases">
        <title>Genome sequence and methylation pattern of the halophilic Archaeon Natrinema versiforme BOL5-4.</title>
        <authorList>
            <person name="DasSarma P."/>
            <person name="Anton B.P."/>
            <person name="DasSarma S.L."/>
            <person name="Martinez F.L."/>
            <person name="Guzman D."/>
            <person name="Roberts R.J."/>
            <person name="DasSarma S."/>
        </authorList>
    </citation>
    <scope>NUCLEOTIDE SEQUENCE [LARGE SCALE GENOMIC DNA]</scope>
    <source>
        <strain evidence="4">BOL5-4</strain>
    </source>
</reference>